<evidence type="ECO:0000256" key="1">
    <source>
        <dbReference type="ARBA" id="ARBA00006914"/>
    </source>
</evidence>
<keyword evidence="4" id="KW-0460">Magnesium</keyword>
<dbReference type="EMBL" id="KZ503221">
    <property type="protein sequence ID" value="PKU67049.1"/>
    <property type="molecule type" value="Genomic_DNA"/>
</dbReference>
<protein>
    <recommendedName>
        <fullName evidence="4">Vesicle-fusing ATPase</fullName>
        <ecNumber evidence="4">3.6.4.6</ecNumber>
    </recommendedName>
</protein>
<evidence type="ECO:0000259" key="5">
    <source>
        <dbReference type="SMART" id="SM00382"/>
    </source>
</evidence>
<keyword evidence="4" id="KW-0963">Cytoplasm</keyword>
<comment type="function">
    <text evidence="4">Required for vesicle-mediated transport. Catalyzes the fusion of transport vesicles within the Golgi cisternae. Is also required for transport from the endoplasmic reticulum to the Golgi stack. Seems to function as a fusion protein required for the delivery of cargo proteins to all compartments of the Golgi stack independent of vesicle origin.</text>
</comment>
<keyword evidence="7" id="KW-1185">Reference proteome</keyword>
<keyword evidence="4" id="KW-0813">Transport</keyword>
<dbReference type="Gene3D" id="3.40.50.300">
    <property type="entry name" value="P-loop containing nucleotide triphosphate hydrolases"/>
    <property type="match status" value="1"/>
</dbReference>
<sequence>MSFTQNISVPILPVLATSSSSFPALAYEEKSGARVWPQFVHNDRCKHAEPGARLLQLRLPLCRDFPKFAIRGSNSAQVIVGDSVVLLLQLWNEQLYCLGALNAFEKIDLCYYIFPTSSIFAAIMGIKHVKGMLLYGSPGTGKTLMAWQIEKLLNGREPKIDEVEALNNVILIGITSRRDLLDEARQHQTQQTLSQLSIIILDDIESSRLFSTPYICATLTEQKVISHTRSDVVCFHLHWFAHSHDPMFACSYALARSLCALSAF</sequence>
<gene>
    <name evidence="6" type="primary">NSF</name>
    <name evidence="6" type="ORF">MA16_Dca008838</name>
</gene>
<comment type="catalytic activity">
    <reaction evidence="4">
        <text>ATP + H2O = ADP + phosphate + H(+)</text>
        <dbReference type="Rhea" id="RHEA:13065"/>
        <dbReference type="ChEBI" id="CHEBI:15377"/>
        <dbReference type="ChEBI" id="CHEBI:15378"/>
        <dbReference type="ChEBI" id="CHEBI:30616"/>
        <dbReference type="ChEBI" id="CHEBI:43474"/>
        <dbReference type="ChEBI" id="CHEBI:456216"/>
        <dbReference type="EC" id="3.6.4.6"/>
    </reaction>
</comment>
<dbReference type="GO" id="GO:0005524">
    <property type="term" value="F:ATP binding"/>
    <property type="evidence" value="ECO:0007669"/>
    <property type="project" value="UniProtKB-UniRule"/>
</dbReference>
<reference evidence="6 7" key="2">
    <citation type="journal article" date="2017" name="Nature">
        <title>The Apostasia genome and the evolution of orchids.</title>
        <authorList>
            <person name="Zhang G.Q."/>
            <person name="Liu K.W."/>
            <person name="Li Z."/>
            <person name="Lohaus R."/>
            <person name="Hsiao Y.Y."/>
            <person name="Niu S.C."/>
            <person name="Wang J.Y."/>
            <person name="Lin Y.C."/>
            <person name="Xu Q."/>
            <person name="Chen L.J."/>
            <person name="Yoshida K."/>
            <person name="Fujiwara S."/>
            <person name="Wang Z.W."/>
            <person name="Zhang Y.Q."/>
            <person name="Mitsuda N."/>
            <person name="Wang M."/>
            <person name="Liu G.H."/>
            <person name="Pecoraro L."/>
            <person name="Huang H.X."/>
            <person name="Xiao X.J."/>
            <person name="Lin M."/>
            <person name="Wu X.Y."/>
            <person name="Wu W.L."/>
            <person name="Chen Y.Y."/>
            <person name="Chang S.B."/>
            <person name="Sakamoto S."/>
            <person name="Ohme-Takagi M."/>
            <person name="Yagi M."/>
            <person name="Zeng S.J."/>
            <person name="Shen C.Y."/>
            <person name="Yeh C.M."/>
            <person name="Luo Y.B."/>
            <person name="Tsai W.C."/>
            <person name="Van de Peer Y."/>
            <person name="Liu Z.J."/>
        </authorList>
    </citation>
    <scope>NUCLEOTIDE SEQUENCE [LARGE SCALE GENOMIC DNA]</scope>
    <source>
        <tissue evidence="6">The whole plant</tissue>
    </source>
</reference>
<dbReference type="GO" id="GO:0046872">
    <property type="term" value="F:metal ion binding"/>
    <property type="evidence" value="ECO:0007669"/>
    <property type="project" value="UniProtKB-UniRule"/>
</dbReference>
<dbReference type="GO" id="GO:0006891">
    <property type="term" value="P:intra-Golgi vesicle-mediated transport"/>
    <property type="evidence" value="ECO:0007669"/>
    <property type="project" value="TreeGrafter"/>
</dbReference>
<proteinExistence type="inferred from homology"/>
<dbReference type="GO" id="GO:0005795">
    <property type="term" value="C:Golgi stack"/>
    <property type="evidence" value="ECO:0007669"/>
    <property type="project" value="TreeGrafter"/>
</dbReference>
<dbReference type="InterPro" id="IPR039812">
    <property type="entry name" value="Vesicle-fus_ATPase"/>
</dbReference>
<evidence type="ECO:0000313" key="7">
    <source>
        <dbReference type="Proteomes" id="UP000233837"/>
    </source>
</evidence>
<evidence type="ECO:0000256" key="3">
    <source>
        <dbReference type="ARBA" id="ARBA00022840"/>
    </source>
</evidence>
<dbReference type="InterPro" id="IPR003593">
    <property type="entry name" value="AAA+_ATPase"/>
</dbReference>
<comment type="subcellular location">
    <subcellularLocation>
        <location evidence="4">Cytoplasm</location>
    </subcellularLocation>
</comment>
<keyword evidence="4" id="KW-0479">Metal-binding</keyword>
<dbReference type="GO" id="GO:0016887">
    <property type="term" value="F:ATP hydrolysis activity"/>
    <property type="evidence" value="ECO:0007669"/>
    <property type="project" value="InterPro"/>
</dbReference>
<dbReference type="GO" id="GO:0035494">
    <property type="term" value="P:SNARE complex disassembly"/>
    <property type="evidence" value="ECO:0007669"/>
    <property type="project" value="InterPro"/>
</dbReference>
<keyword evidence="4" id="KW-0931">ER-Golgi transport</keyword>
<evidence type="ECO:0000313" key="6">
    <source>
        <dbReference type="EMBL" id="PKU67049.1"/>
    </source>
</evidence>
<keyword evidence="3 4" id="KW-0067">ATP-binding</keyword>
<name>A0A2I0VUH9_9ASPA</name>
<dbReference type="Pfam" id="PF00004">
    <property type="entry name" value="AAA"/>
    <property type="match status" value="1"/>
</dbReference>
<organism evidence="6 7">
    <name type="scientific">Dendrobium catenatum</name>
    <dbReference type="NCBI Taxonomy" id="906689"/>
    <lineage>
        <taxon>Eukaryota</taxon>
        <taxon>Viridiplantae</taxon>
        <taxon>Streptophyta</taxon>
        <taxon>Embryophyta</taxon>
        <taxon>Tracheophyta</taxon>
        <taxon>Spermatophyta</taxon>
        <taxon>Magnoliopsida</taxon>
        <taxon>Liliopsida</taxon>
        <taxon>Asparagales</taxon>
        <taxon>Orchidaceae</taxon>
        <taxon>Epidendroideae</taxon>
        <taxon>Malaxideae</taxon>
        <taxon>Dendrobiinae</taxon>
        <taxon>Dendrobium</taxon>
    </lineage>
</organism>
<dbReference type="EC" id="3.6.4.6" evidence="4"/>
<accession>A0A2I0VUH9</accession>
<dbReference type="Proteomes" id="UP000233837">
    <property type="component" value="Unassembled WGS sequence"/>
</dbReference>
<dbReference type="PANTHER" id="PTHR23078:SF3">
    <property type="entry name" value="VESICLE-FUSING ATPASE"/>
    <property type="match status" value="1"/>
</dbReference>
<feature type="domain" description="AAA+ ATPase" evidence="5">
    <location>
        <begin position="128"/>
        <end position="243"/>
    </location>
</feature>
<dbReference type="SMART" id="SM00382">
    <property type="entry name" value="AAA"/>
    <property type="match status" value="1"/>
</dbReference>
<keyword evidence="4" id="KW-0378">Hydrolase</keyword>
<keyword evidence="4" id="KW-0653">Protein transport</keyword>
<dbReference type="SUPFAM" id="SSF52540">
    <property type="entry name" value="P-loop containing nucleoside triphosphate hydrolases"/>
    <property type="match status" value="1"/>
</dbReference>
<dbReference type="STRING" id="906689.A0A2I0VUH9"/>
<reference evidence="6 7" key="1">
    <citation type="journal article" date="2016" name="Sci. Rep.">
        <title>The Dendrobium catenatum Lindl. genome sequence provides insights into polysaccharide synthase, floral development and adaptive evolution.</title>
        <authorList>
            <person name="Zhang G.Q."/>
            <person name="Xu Q."/>
            <person name="Bian C."/>
            <person name="Tsai W.C."/>
            <person name="Yeh C.M."/>
            <person name="Liu K.W."/>
            <person name="Yoshida K."/>
            <person name="Zhang L.S."/>
            <person name="Chang S.B."/>
            <person name="Chen F."/>
            <person name="Shi Y."/>
            <person name="Su Y.Y."/>
            <person name="Zhang Y.Q."/>
            <person name="Chen L.J."/>
            <person name="Yin Y."/>
            <person name="Lin M."/>
            <person name="Huang H."/>
            <person name="Deng H."/>
            <person name="Wang Z.W."/>
            <person name="Zhu S.L."/>
            <person name="Zhao X."/>
            <person name="Deng C."/>
            <person name="Niu S.C."/>
            <person name="Huang J."/>
            <person name="Wang M."/>
            <person name="Liu G.H."/>
            <person name="Yang H.J."/>
            <person name="Xiao X.J."/>
            <person name="Hsiao Y.Y."/>
            <person name="Wu W.L."/>
            <person name="Chen Y.Y."/>
            <person name="Mitsuda N."/>
            <person name="Ohme-Takagi M."/>
            <person name="Luo Y.B."/>
            <person name="Van de Peer Y."/>
            <person name="Liu Z.J."/>
        </authorList>
    </citation>
    <scope>NUCLEOTIDE SEQUENCE [LARGE SCALE GENOMIC DNA]</scope>
    <source>
        <tissue evidence="6">The whole plant</tissue>
    </source>
</reference>
<dbReference type="PANTHER" id="PTHR23078">
    <property type="entry name" value="VESICULAR-FUSION PROTEIN NSF"/>
    <property type="match status" value="1"/>
</dbReference>
<evidence type="ECO:0000256" key="4">
    <source>
        <dbReference type="RuleBase" id="RU367045"/>
    </source>
</evidence>
<evidence type="ECO:0000256" key="2">
    <source>
        <dbReference type="ARBA" id="ARBA00022741"/>
    </source>
</evidence>
<dbReference type="GO" id="GO:0043001">
    <property type="term" value="P:Golgi to plasma membrane protein transport"/>
    <property type="evidence" value="ECO:0007669"/>
    <property type="project" value="TreeGrafter"/>
</dbReference>
<comment type="similarity">
    <text evidence="1 4">Belongs to the AAA ATPase family.</text>
</comment>
<dbReference type="InterPro" id="IPR027417">
    <property type="entry name" value="P-loop_NTPase"/>
</dbReference>
<comment type="cofactor">
    <cofactor evidence="4">
        <name>Mg(2+)</name>
        <dbReference type="ChEBI" id="CHEBI:18420"/>
    </cofactor>
    <text evidence="4">Binds 1 Mg(2+) ion per subunit.</text>
</comment>
<keyword evidence="2 4" id="KW-0547">Nucleotide-binding</keyword>
<dbReference type="AlphaFoldDB" id="A0A2I0VUH9"/>
<dbReference type="InterPro" id="IPR003959">
    <property type="entry name" value="ATPase_AAA_core"/>
</dbReference>